<reference evidence="4" key="1">
    <citation type="submission" date="2017-05" db="EMBL/GenBank/DDBJ databases">
        <authorList>
            <person name="Song R."/>
            <person name="Chenine A.L."/>
            <person name="Ruprecht R.M."/>
        </authorList>
    </citation>
    <scope>NUCLEOTIDE SEQUENCE [LARGE SCALE GENOMIC DNA]</scope>
</reference>
<protein>
    <recommendedName>
        <fullName evidence="2">F-box domain-containing protein</fullName>
    </recommendedName>
</protein>
<feature type="region of interest" description="Disordered" evidence="1">
    <location>
        <begin position="1"/>
        <end position="86"/>
    </location>
</feature>
<evidence type="ECO:0000313" key="4">
    <source>
        <dbReference type="Proteomes" id="UP000245764"/>
    </source>
</evidence>
<feature type="compositionally biased region" description="Low complexity" evidence="1">
    <location>
        <begin position="64"/>
        <end position="74"/>
    </location>
</feature>
<organism evidence="3 4">
    <name type="scientific">Zymoseptoria tritici ST99CH_1E4</name>
    <dbReference type="NCBI Taxonomy" id="1276532"/>
    <lineage>
        <taxon>Eukaryota</taxon>
        <taxon>Fungi</taxon>
        <taxon>Dikarya</taxon>
        <taxon>Ascomycota</taxon>
        <taxon>Pezizomycotina</taxon>
        <taxon>Dothideomycetes</taxon>
        <taxon>Dothideomycetidae</taxon>
        <taxon>Mycosphaerellales</taxon>
        <taxon>Mycosphaerellaceae</taxon>
        <taxon>Zymoseptoria</taxon>
    </lineage>
</organism>
<dbReference type="PANTHER" id="PTHR42085:SF2">
    <property type="entry name" value="F-BOX DOMAIN-CONTAINING PROTEIN"/>
    <property type="match status" value="1"/>
</dbReference>
<dbReference type="EMBL" id="LT854257">
    <property type="protein sequence ID" value="SMR52706.1"/>
    <property type="molecule type" value="Genomic_DNA"/>
</dbReference>
<feature type="compositionally biased region" description="Low complexity" evidence="1">
    <location>
        <begin position="28"/>
        <end position="42"/>
    </location>
</feature>
<dbReference type="InterPro" id="IPR038883">
    <property type="entry name" value="AN11006-like"/>
</dbReference>
<sequence>MVAPEASHASADPPGLTQAAIQPNEASRQANAKARRATAAVQEADEAARQAERTARQADEAARQAHAAASQANENARRAHEAALEANESARLANEDAFQANAAVSQANVFGGTFQPFRLLDLPPELRCRIYEYCVVFDKPLLAPSASRKPDSISAEQPAISKTSNLIRAETLPIFYKKNAFRFHLNNERDDVKHFCQYLHEIGARNRQLIKKISCDMLGTWKPLQAIDFVHSCLRLGACGDLELYCPVGNHHIMMFGEIFPEVLPEQGEGAGLNVATEDTYMHVFMEDFYNASSLISWLKSKPYDWEDMHGGITTCYHRYCSPELARLRSVEGTFRFLEGKGTFRFKKCTA</sequence>
<gene>
    <name evidence="3" type="ORF">ZT1E4_G5981</name>
</gene>
<dbReference type="Pfam" id="PF13013">
    <property type="entry name" value="F-box-like_2"/>
    <property type="match status" value="1"/>
</dbReference>
<accession>A0A2H1GGL7</accession>
<evidence type="ECO:0000259" key="2">
    <source>
        <dbReference type="Pfam" id="PF13013"/>
    </source>
</evidence>
<name>A0A2H1GGL7_ZYMTR</name>
<dbReference type="Proteomes" id="UP000245764">
    <property type="component" value="Chromosome 5"/>
</dbReference>
<evidence type="ECO:0000313" key="3">
    <source>
        <dbReference type="EMBL" id="SMR52706.1"/>
    </source>
</evidence>
<dbReference type="InterPro" id="IPR001810">
    <property type="entry name" value="F-box_dom"/>
</dbReference>
<feature type="domain" description="F-box" evidence="2">
    <location>
        <begin position="101"/>
        <end position="151"/>
    </location>
</feature>
<feature type="compositionally biased region" description="Basic and acidic residues" evidence="1">
    <location>
        <begin position="46"/>
        <end position="63"/>
    </location>
</feature>
<dbReference type="PANTHER" id="PTHR42085">
    <property type="entry name" value="F-BOX DOMAIN-CONTAINING PROTEIN"/>
    <property type="match status" value="1"/>
</dbReference>
<dbReference type="AlphaFoldDB" id="A0A2H1GGL7"/>
<evidence type="ECO:0000256" key="1">
    <source>
        <dbReference type="SAM" id="MobiDB-lite"/>
    </source>
</evidence>
<proteinExistence type="predicted"/>